<dbReference type="EMBL" id="JPOS01000084">
    <property type="protein sequence ID" value="KGE85596.1"/>
    <property type="molecule type" value="Genomic_DNA"/>
</dbReference>
<dbReference type="RefSeq" id="WP_044227525.1">
    <property type="nucleotide sequence ID" value="NZ_JBKAGJ010000003.1"/>
</dbReference>
<gene>
    <name evidence="1" type="ORF">IX84_26240</name>
</gene>
<dbReference type="Pfam" id="PF08869">
    <property type="entry name" value="XisI"/>
    <property type="match status" value="1"/>
</dbReference>
<comment type="caution">
    <text evidence="1">The sequence shown here is derived from an EMBL/GenBank/DDBJ whole genome shotgun (WGS) entry which is preliminary data.</text>
</comment>
<evidence type="ECO:0000313" key="1">
    <source>
        <dbReference type="EMBL" id="KGE85596.1"/>
    </source>
</evidence>
<dbReference type="InterPro" id="IPR035943">
    <property type="entry name" value="XisI-like_sf"/>
</dbReference>
<dbReference type="OrthoDB" id="961570at2"/>
<sequence length="111" mass="12923">MDKIEKYESAILTILKKYAAIKYANIKGGNQLIVDKENRHYQVLTLGWDEDRYVHDCPLHFDIIGDKVWVQQNMTEWDVAKMLEDQGVPRKNIVIGFLSSELRAFSDYATD</sequence>
<dbReference type="STRING" id="1524460.IX84_26240"/>
<proteinExistence type="predicted"/>
<accession>A0A098S0D5</accession>
<dbReference type="InterPro" id="IPR014968">
    <property type="entry name" value="XisI"/>
</dbReference>
<dbReference type="Gene3D" id="3.30.310.110">
    <property type="entry name" value="XisI-like"/>
    <property type="match status" value="1"/>
</dbReference>
<evidence type="ECO:0008006" key="3">
    <source>
        <dbReference type="Google" id="ProtNLM"/>
    </source>
</evidence>
<name>A0A098S0D5_9BACT</name>
<evidence type="ECO:0000313" key="2">
    <source>
        <dbReference type="Proteomes" id="UP000029736"/>
    </source>
</evidence>
<dbReference type="SUPFAM" id="SSF143847">
    <property type="entry name" value="XisI-like"/>
    <property type="match status" value="1"/>
</dbReference>
<dbReference type="AlphaFoldDB" id="A0A098S0D5"/>
<dbReference type="CDD" id="cd16382">
    <property type="entry name" value="XisI-like"/>
    <property type="match status" value="1"/>
</dbReference>
<keyword evidence="2" id="KW-1185">Reference proteome</keyword>
<protein>
    <recommendedName>
        <fullName evidence="3">XisI protein</fullName>
    </recommendedName>
</protein>
<organism evidence="1 2">
    <name type="scientific">Phaeodactylibacter xiamenensis</name>
    <dbReference type="NCBI Taxonomy" id="1524460"/>
    <lineage>
        <taxon>Bacteria</taxon>
        <taxon>Pseudomonadati</taxon>
        <taxon>Bacteroidota</taxon>
        <taxon>Saprospiria</taxon>
        <taxon>Saprospirales</taxon>
        <taxon>Haliscomenobacteraceae</taxon>
        <taxon>Phaeodactylibacter</taxon>
    </lineage>
</organism>
<reference evidence="1 2" key="1">
    <citation type="journal article" date="2014" name="Int. J. Syst. Evol. Microbiol.">
        <title>Phaeodactylibacter xiamenensis gen. nov., sp. nov., a member of the family Saprospiraceae isolated from the marine alga Phaeodactylum tricornutum.</title>
        <authorList>
            <person name="Chen Z.Jr."/>
            <person name="Lei X."/>
            <person name="Lai Q."/>
            <person name="Li Y."/>
            <person name="Zhang B."/>
            <person name="Zhang J."/>
            <person name="Zhang H."/>
            <person name="Yang L."/>
            <person name="Zheng W."/>
            <person name="Tian Y."/>
            <person name="Yu Z."/>
            <person name="Xu H.Jr."/>
            <person name="Zheng T."/>
        </authorList>
    </citation>
    <scope>NUCLEOTIDE SEQUENCE [LARGE SCALE GENOMIC DNA]</scope>
    <source>
        <strain evidence="1 2">KD52</strain>
    </source>
</reference>
<dbReference type="Proteomes" id="UP000029736">
    <property type="component" value="Unassembled WGS sequence"/>
</dbReference>